<dbReference type="PROSITE" id="PS50893">
    <property type="entry name" value="ABC_TRANSPORTER_2"/>
    <property type="match status" value="1"/>
</dbReference>
<dbReference type="RefSeq" id="WP_125968419.1">
    <property type="nucleotide sequence ID" value="NZ_QXGK01000010.1"/>
</dbReference>
<dbReference type="InterPro" id="IPR017871">
    <property type="entry name" value="ABC_transporter-like_CS"/>
</dbReference>
<keyword evidence="2" id="KW-0547">Nucleotide-binding</keyword>
<dbReference type="InterPro" id="IPR003439">
    <property type="entry name" value="ABC_transporter-like_ATP-bd"/>
</dbReference>
<dbReference type="InterPro" id="IPR003593">
    <property type="entry name" value="AAA+_ATPase"/>
</dbReference>
<evidence type="ECO:0000259" key="5">
    <source>
        <dbReference type="PROSITE" id="PS50893"/>
    </source>
</evidence>
<feature type="domain" description="ABC transporter" evidence="5">
    <location>
        <begin position="14"/>
        <end position="234"/>
    </location>
</feature>
<accession>A0A430FU16</accession>
<dbReference type="PANTHER" id="PTHR42788:SF19">
    <property type="entry name" value="ALIPHATIC SULFONATES IMPORT ATP-BINDING PROTEIN SSUB 2"/>
    <property type="match status" value="1"/>
</dbReference>
<feature type="compositionally biased region" description="Basic and acidic residues" evidence="4">
    <location>
        <begin position="215"/>
        <end position="235"/>
    </location>
</feature>
<dbReference type="SMART" id="SM00382">
    <property type="entry name" value="AAA"/>
    <property type="match status" value="1"/>
</dbReference>
<feature type="region of interest" description="Disordered" evidence="4">
    <location>
        <begin position="213"/>
        <end position="235"/>
    </location>
</feature>
<dbReference type="GO" id="GO:0016887">
    <property type="term" value="F:ATP hydrolysis activity"/>
    <property type="evidence" value="ECO:0007669"/>
    <property type="project" value="InterPro"/>
</dbReference>
<keyword evidence="7" id="KW-1185">Reference proteome</keyword>
<evidence type="ECO:0000256" key="2">
    <source>
        <dbReference type="ARBA" id="ARBA00022741"/>
    </source>
</evidence>
<name>A0A430FU16_9BIFI</name>
<dbReference type="EMBL" id="QXGK01000010">
    <property type="protein sequence ID" value="RSX56352.1"/>
    <property type="molecule type" value="Genomic_DNA"/>
</dbReference>
<protein>
    <submittedName>
        <fullName evidence="6">ABC transporter ATP-binding protein</fullName>
    </submittedName>
</protein>
<evidence type="ECO:0000256" key="1">
    <source>
        <dbReference type="ARBA" id="ARBA00022448"/>
    </source>
</evidence>
<gene>
    <name evidence="6" type="ORF">D2E24_1165</name>
</gene>
<dbReference type="Pfam" id="PF00005">
    <property type="entry name" value="ABC_tran"/>
    <property type="match status" value="1"/>
</dbReference>
<dbReference type="Proteomes" id="UP000287470">
    <property type="component" value="Unassembled WGS sequence"/>
</dbReference>
<dbReference type="PROSITE" id="PS00211">
    <property type="entry name" value="ABC_TRANSPORTER_1"/>
    <property type="match status" value="1"/>
</dbReference>
<keyword evidence="1" id="KW-0813">Transport</keyword>
<organism evidence="6 7">
    <name type="scientific">Bifidobacterium samirii</name>
    <dbReference type="NCBI Taxonomy" id="2306974"/>
    <lineage>
        <taxon>Bacteria</taxon>
        <taxon>Bacillati</taxon>
        <taxon>Actinomycetota</taxon>
        <taxon>Actinomycetes</taxon>
        <taxon>Bifidobacteriales</taxon>
        <taxon>Bifidobacteriaceae</taxon>
        <taxon>Bifidobacterium</taxon>
    </lineage>
</organism>
<proteinExistence type="predicted"/>
<evidence type="ECO:0000256" key="3">
    <source>
        <dbReference type="ARBA" id="ARBA00022840"/>
    </source>
</evidence>
<evidence type="ECO:0000313" key="6">
    <source>
        <dbReference type="EMBL" id="RSX56352.1"/>
    </source>
</evidence>
<dbReference type="GO" id="GO:0005524">
    <property type="term" value="F:ATP binding"/>
    <property type="evidence" value="ECO:0007669"/>
    <property type="project" value="UniProtKB-KW"/>
</dbReference>
<reference evidence="6 7" key="1">
    <citation type="submission" date="2018-09" db="EMBL/GenBank/DDBJ databases">
        <title>Characterization of the phylogenetic diversity of five novel species belonging to the genus Bifidobacterium.</title>
        <authorList>
            <person name="Lugli G.A."/>
            <person name="Duranti S."/>
            <person name="Milani C."/>
        </authorList>
    </citation>
    <scope>NUCLEOTIDE SEQUENCE [LARGE SCALE GENOMIC DNA]</scope>
    <source>
        <strain evidence="6 7">2033B</strain>
    </source>
</reference>
<dbReference type="Gene3D" id="3.40.50.300">
    <property type="entry name" value="P-loop containing nucleotide triphosphate hydrolases"/>
    <property type="match status" value="1"/>
</dbReference>
<keyword evidence="3 6" id="KW-0067">ATP-binding</keyword>
<dbReference type="AlphaFoldDB" id="A0A430FU16"/>
<dbReference type="InterPro" id="IPR027417">
    <property type="entry name" value="P-loop_NTPase"/>
</dbReference>
<dbReference type="OrthoDB" id="4425833at2"/>
<evidence type="ECO:0000313" key="7">
    <source>
        <dbReference type="Proteomes" id="UP000287470"/>
    </source>
</evidence>
<dbReference type="SUPFAM" id="SSF52540">
    <property type="entry name" value="P-loop containing nucleoside triphosphate hydrolases"/>
    <property type="match status" value="1"/>
</dbReference>
<sequence>MMAGTDADAGRRAVVAHDLAHRFPGTDLLFEHLDFTVEPGQTVAVCGPSGCGKSTLLSILAGWERPYRGSVERVGIGRIGWVFQNPYGVADRSALDHVVFPLLAKGMRRRDAEPEALAAMDLFDLGYAADRRFADLSGGEAQRLMLARAVCSRPDMLLVDEPTAQLDTRTARSVSHVLGNLAGQGMIVLVATHDPDTRDACGRVIDLADYAPAGTRDDARPDTEDATDLREGEAA</sequence>
<comment type="caution">
    <text evidence="6">The sequence shown here is derived from an EMBL/GenBank/DDBJ whole genome shotgun (WGS) entry which is preliminary data.</text>
</comment>
<evidence type="ECO:0000256" key="4">
    <source>
        <dbReference type="SAM" id="MobiDB-lite"/>
    </source>
</evidence>
<dbReference type="InterPro" id="IPR050166">
    <property type="entry name" value="ABC_transporter_ATP-bind"/>
</dbReference>
<dbReference type="PANTHER" id="PTHR42788">
    <property type="entry name" value="TAURINE IMPORT ATP-BINDING PROTEIN-RELATED"/>
    <property type="match status" value="1"/>
</dbReference>